<evidence type="ECO:0000313" key="2">
    <source>
        <dbReference type="Proteomes" id="UP000235672"/>
    </source>
</evidence>
<gene>
    <name evidence="1" type="ORF">NA56DRAFT_539922</name>
</gene>
<keyword evidence="2" id="KW-1185">Reference proteome</keyword>
<dbReference type="OrthoDB" id="3551700at2759"/>
<sequence length="88" mass="10311">MCWHRRVIFSCNHFKWGGEVRPCAVQKLYIAGEWSESCETMNSHPLHSLTVQTMCKKCEQQRAKLEGTISRTRLLMKELNESLTKLKQ</sequence>
<reference evidence="1 2" key="1">
    <citation type="submission" date="2016-05" db="EMBL/GenBank/DDBJ databases">
        <title>A degradative enzymes factory behind the ericoid mycorrhizal symbiosis.</title>
        <authorList>
            <consortium name="DOE Joint Genome Institute"/>
            <person name="Martino E."/>
            <person name="Morin E."/>
            <person name="Grelet G."/>
            <person name="Kuo A."/>
            <person name="Kohler A."/>
            <person name="Daghino S."/>
            <person name="Barry K."/>
            <person name="Choi C."/>
            <person name="Cichocki N."/>
            <person name="Clum A."/>
            <person name="Copeland A."/>
            <person name="Hainaut M."/>
            <person name="Haridas S."/>
            <person name="Labutti K."/>
            <person name="Lindquist E."/>
            <person name="Lipzen A."/>
            <person name="Khouja H.-R."/>
            <person name="Murat C."/>
            <person name="Ohm R."/>
            <person name="Olson A."/>
            <person name="Spatafora J."/>
            <person name="Veneault-Fourrey C."/>
            <person name="Henrissat B."/>
            <person name="Grigoriev I."/>
            <person name="Martin F."/>
            <person name="Perotto S."/>
        </authorList>
    </citation>
    <scope>NUCLEOTIDE SEQUENCE [LARGE SCALE GENOMIC DNA]</scope>
    <source>
        <strain evidence="1 2">UAMH 7357</strain>
    </source>
</reference>
<feature type="non-terminal residue" evidence="1">
    <location>
        <position position="88"/>
    </location>
</feature>
<protein>
    <submittedName>
        <fullName evidence="1">Uncharacterized protein</fullName>
    </submittedName>
</protein>
<organism evidence="1 2">
    <name type="scientific">Hyaloscypha hepaticicola</name>
    <dbReference type="NCBI Taxonomy" id="2082293"/>
    <lineage>
        <taxon>Eukaryota</taxon>
        <taxon>Fungi</taxon>
        <taxon>Dikarya</taxon>
        <taxon>Ascomycota</taxon>
        <taxon>Pezizomycotina</taxon>
        <taxon>Leotiomycetes</taxon>
        <taxon>Helotiales</taxon>
        <taxon>Hyaloscyphaceae</taxon>
        <taxon>Hyaloscypha</taxon>
    </lineage>
</organism>
<dbReference type="AlphaFoldDB" id="A0A2J6QK12"/>
<accession>A0A2J6QK12</accession>
<dbReference type="Proteomes" id="UP000235672">
    <property type="component" value="Unassembled WGS sequence"/>
</dbReference>
<evidence type="ECO:0000313" key="1">
    <source>
        <dbReference type="EMBL" id="PMD26598.1"/>
    </source>
</evidence>
<name>A0A2J6QK12_9HELO</name>
<dbReference type="STRING" id="1745343.A0A2J6QK12"/>
<proteinExistence type="predicted"/>
<dbReference type="EMBL" id="KZ613467">
    <property type="protein sequence ID" value="PMD26598.1"/>
    <property type="molecule type" value="Genomic_DNA"/>
</dbReference>